<comment type="caution">
    <text evidence="3">The sequence shown here is derived from an EMBL/GenBank/DDBJ whole genome shotgun (WGS) entry which is preliminary data.</text>
</comment>
<gene>
    <name evidence="3" type="ORF">LXT13_12375</name>
</gene>
<proteinExistence type="predicted"/>
<keyword evidence="1" id="KW-0732">Signal</keyword>
<dbReference type="Pfam" id="PF12275">
    <property type="entry name" value="DUF3616"/>
    <property type="match status" value="1"/>
</dbReference>
<dbReference type="Proteomes" id="UP001200741">
    <property type="component" value="Unassembled WGS sequence"/>
</dbReference>
<accession>A0ABS8XX70</accession>
<dbReference type="RefSeq" id="WP_233372232.1">
    <property type="nucleotide sequence ID" value="NZ_JAJTWU010000004.1"/>
</dbReference>
<sequence>MKPLAALLLAASAAASAAGVQPRYEGLCDASAGMALDEAHFIVADDERNVLTVYRYGEPRALREVALDKFLGTKKEADLEGAAQRGDRIYWIGSHARNSDGKVREDRHRFFATDVRSATVEPVGQPYKALLDDLLASPALAGLNLASAAQRAAEADGGFNIEGLATAADGSLLIGLRNPVPYGRALLIPLLNPAELIDGRGPARFGPPIRLDLGGRGVRSIERVGTGYVIAAGPPADHGTFALFRWSGRPQDPATRWPADLGTLRPEALFAWPDGHLTLLSDDGGLPVSKKPCKAADRSKRGFRALDLKP</sequence>
<evidence type="ECO:0000256" key="1">
    <source>
        <dbReference type="SAM" id="SignalP"/>
    </source>
</evidence>
<reference evidence="3 4" key="1">
    <citation type="submission" date="2021-12" db="EMBL/GenBank/DDBJ databases">
        <title>Genome seq of P8.</title>
        <authorList>
            <person name="Seo T."/>
        </authorList>
    </citation>
    <scope>NUCLEOTIDE SEQUENCE [LARGE SCALE GENOMIC DNA]</scope>
    <source>
        <strain evidence="3 4">P8</strain>
    </source>
</reference>
<feature type="signal peptide" evidence="1">
    <location>
        <begin position="1"/>
        <end position="17"/>
    </location>
</feature>
<protein>
    <submittedName>
        <fullName evidence="3">DUF3616 domain-containing protein</fullName>
    </submittedName>
</protein>
<dbReference type="EMBL" id="JAJTWU010000004">
    <property type="protein sequence ID" value="MCE4555216.1"/>
    <property type="molecule type" value="Genomic_DNA"/>
</dbReference>
<evidence type="ECO:0000259" key="2">
    <source>
        <dbReference type="Pfam" id="PF12275"/>
    </source>
</evidence>
<evidence type="ECO:0000313" key="4">
    <source>
        <dbReference type="Proteomes" id="UP001200741"/>
    </source>
</evidence>
<keyword evidence="4" id="KW-1185">Reference proteome</keyword>
<organism evidence="3 4">
    <name type="scientific">Pelomonas cellulosilytica</name>
    <dbReference type="NCBI Taxonomy" id="2906762"/>
    <lineage>
        <taxon>Bacteria</taxon>
        <taxon>Pseudomonadati</taxon>
        <taxon>Pseudomonadota</taxon>
        <taxon>Betaproteobacteria</taxon>
        <taxon>Burkholderiales</taxon>
        <taxon>Sphaerotilaceae</taxon>
        <taxon>Roseateles</taxon>
    </lineage>
</organism>
<feature type="domain" description="DUF3616" evidence="2">
    <location>
        <begin position="155"/>
        <end position="253"/>
    </location>
</feature>
<evidence type="ECO:0000313" key="3">
    <source>
        <dbReference type="EMBL" id="MCE4555216.1"/>
    </source>
</evidence>
<name>A0ABS8XX70_9BURK</name>
<feature type="chain" id="PRO_5045051025" evidence="1">
    <location>
        <begin position="18"/>
        <end position="310"/>
    </location>
</feature>
<dbReference type="InterPro" id="IPR022060">
    <property type="entry name" value="DUF3616"/>
</dbReference>